<dbReference type="InterPro" id="IPR027417">
    <property type="entry name" value="P-loop_NTPase"/>
</dbReference>
<proteinExistence type="predicted"/>
<dbReference type="Gene3D" id="3.40.50.300">
    <property type="entry name" value="P-loop containing nucleotide triphosphate hydrolases"/>
    <property type="match status" value="1"/>
</dbReference>
<gene>
    <name evidence="2" type="ORF">F4Y08_06115</name>
</gene>
<dbReference type="InterPro" id="IPR050678">
    <property type="entry name" value="DNA_Partitioning_ATPase"/>
</dbReference>
<dbReference type="EMBL" id="VXPY01000037">
    <property type="protein sequence ID" value="MYD89901.1"/>
    <property type="molecule type" value="Genomic_DNA"/>
</dbReference>
<protein>
    <submittedName>
        <fullName evidence="2">ParA family protein</fullName>
    </submittedName>
</protein>
<name>A0A6B1DRT6_9CHLR</name>
<organism evidence="2">
    <name type="scientific">Caldilineaceae bacterium SB0662_bin_9</name>
    <dbReference type="NCBI Taxonomy" id="2605258"/>
    <lineage>
        <taxon>Bacteria</taxon>
        <taxon>Bacillati</taxon>
        <taxon>Chloroflexota</taxon>
        <taxon>Caldilineae</taxon>
        <taxon>Caldilineales</taxon>
        <taxon>Caldilineaceae</taxon>
    </lineage>
</organism>
<dbReference type="PANTHER" id="PTHR13696:SF99">
    <property type="entry name" value="COBYRINIC ACID AC-DIAMIDE SYNTHASE"/>
    <property type="match status" value="1"/>
</dbReference>
<evidence type="ECO:0000313" key="2">
    <source>
        <dbReference type="EMBL" id="MYD89901.1"/>
    </source>
</evidence>
<dbReference type="InterPro" id="IPR025669">
    <property type="entry name" value="AAA_dom"/>
</dbReference>
<feature type="domain" description="AAA" evidence="1">
    <location>
        <begin position="6"/>
        <end position="203"/>
    </location>
</feature>
<dbReference type="AlphaFoldDB" id="A0A6B1DRT6"/>
<dbReference type="PANTHER" id="PTHR13696">
    <property type="entry name" value="P-LOOP CONTAINING NUCLEOSIDE TRIPHOSPHATE HYDROLASE"/>
    <property type="match status" value="1"/>
</dbReference>
<dbReference type="SUPFAM" id="SSF52540">
    <property type="entry name" value="P-loop containing nucleoside triphosphate hydrolases"/>
    <property type="match status" value="1"/>
</dbReference>
<evidence type="ECO:0000259" key="1">
    <source>
        <dbReference type="Pfam" id="PF13614"/>
    </source>
</evidence>
<accession>A0A6B1DRT6</accession>
<reference evidence="2" key="1">
    <citation type="submission" date="2019-09" db="EMBL/GenBank/DDBJ databases">
        <title>Characterisation of the sponge microbiome using genome-centric metagenomics.</title>
        <authorList>
            <person name="Engelberts J.P."/>
            <person name="Robbins S.J."/>
            <person name="De Goeij J.M."/>
            <person name="Aranda M."/>
            <person name="Bell S.C."/>
            <person name="Webster N.S."/>
        </authorList>
    </citation>
    <scope>NUCLEOTIDE SEQUENCE</scope>
    <source>
        <strain evidence="2">SB0662_bin_9</strain>
    </source>
</reference>
<comment type="caution">
    <text evidence="2">The sequence shown here is derived from an EMBL/GenBank/DDBJ whole genome shotgun (WGS) entry which is preliminary data.</text>
</comment>
<dbReference type="CDD" id="cd02042">
    <property type="entry name" value="ParAB_family"/>
    <property type="match status" value="1"/>
</dbReference>
<dbReference type="Pfam" id="PF13614">
    <property type="entry name" value="AAA_31"/>
    <property type="match status" value="1"/>
</dbReference>
<sequence length="350" mass="38573">MNPVPVLAFVNTKAGVGKTSLVFHLAWMLSRVGHRVLTCDLNPQANLTSSFLDEASLEELWHPETPAADSCKTVFQSIRPLMDALDVRPLAPKRIAADLFLIPGDLSLAGFEDTLSDQWPKEQSSVELCQSLRVQTGFHRLVQQGAARVEASAILMDVGANLGAINRSALIASDHVIVPLGADLASFRSLGSLGSTLNRWREDWKRRKAHWHDNRLNPTQANGLTLPGGNMHPLGYVVQKPGYHLGRPIQPRDRWFNRIPAEFGRKLAGQRTDIQSATPADDEHCLAVMKHYRSLVPMAQEMHKPMFDLTPADGAVGSHAVAARDAERSFRELAMRISTAANLVPVNTWP</sequence>